<evidence type="ECO:0000313" key="3">
    <source>
        <dbReference type="EMBL" id="DAZ93145.1"/>
    </source>
</evidence>
<protein>
    <recommendedName>
        <fullName evidence="2">Distal membrane-arm assembly complex protein 1-like domain-containing protein</fullName>
    </recommendedName>
</protein>
<feature type="domain" description="Distal membrane-arm assembly complex protein 1-like" evidence="2">
    <location>
        <begin position="20"/>
        <end position="47"/>
    </location>
</feature>
<reference evidence="3" key="1">
    <citation type="submission" date="2022-11" db="EMBL/GenBank/DDBJ databases">
        <authorList>
            <person name="Morgan W.R."/>
            <person name="Tartar A."/>
        </authorList>
    </citation>
    <scope>NUCLEOTIDE SEQUENCE</scope>
    <source>
        <strain evidence="3">ARSEF 373</strain>
    </source>
</reference>
<reference evidence="3" key="2">
    <citation type="journal article" date="2023" name="Microbiol Resour">
        <title>Decontamination and Annotation of the Draft Genome Sequence of the Oomycete Lagenidium giganteum ARSEF 373.</title>
        <authorList>
            <person name="Morgan W.R."/>
            <person name="Tartar A."/>
        </authorList>
    </citation>
    <scope>NUCLEOTIDE SEQUENCE</scope>
    <source>
        <strain evidence="3">ARSEF 373</strain>
    </source>
</reference>
<proteinExistence type="predicted"/>
<keyword evidence="1" id="KW-1133">Transmembrane helix</keyword>
<gene>
    <name evidence="3" type="ORF">N0F65_009139</name>
</gene>
<dbReference type="AlphaFoldDB" id="A0AAV2YGI4"/>
<organism evidence="3 4">
    <name type="scientific">Lagenidium giganteum</name>
    <dbReference type="NCBI Taxonomy" id="4803"/>
    <lineage>
        <taxon>Eukaryota</taxon>
        <taxon>Sar</taxon>
        <taxon>Stramenopiles</taxon>
        <taxon>Oomycota</taxon>
        <taxon>Peronosporomycetes</taxon>
        <taxon>Pythiales</taxon>
        <taxon>Pythiaceae</taxon>
    </lineage>
</organism>
<feature type="transmembrane region" description="Helical" evidence="1">
    <location>
        <begin position="21"/>
        <end position="41"/>
    </location>
</feature>
<accession>A0AAV2YGI4</accession>
<keyword evidence="1" id="KW-0812">Transmembrane</keyword>
<name>A0AAV2YGI4_9STRA</name>
<evidence type="ECO:0000313" key="4">
    <source>
        <dbReference type="Proteomes" id="UP001146120"/>
    </source>
</evidence>
<sequence length="74" mass="7840">MPEKQQNAQAREAPAKEYQDCLACRLTGTGTLLGVSAYFFYHGKKVPASNIGQRRWLLACAGVSAAAAAARAIA</sequence>
<dbReference type="Proteomes" id="UP001146120">
    <property type="component" value="Unassembled WGS sequence"/>
</dbReference>
<keyword evidence="4" id="KW-1185">Reference proteome</keyword>
<comment type="caution">
    <text evidence="3">The sequence shown here is derived from an EMBL/GenBank/DDBJ whole genome shotgun (WGS) entry which is preliminary data.</text>
</comment>
<keyword evidence="1" id="KW-0472">Membrane</keyword>
<dbReference type="InterPro" id="IPR028036">
    <property type="entry name" value="DMAC1-like_dom"/>
</dbReference>
<dbReference type="EMBL" id="DAKRPA010000341">
    <property type="protein sequence ID" value="DAZ93145.1"/>
    <property type="molecule type" value="Genomic_DNA"/>
</dbReference>
<evidence type="ECO:0000259" key="2">
    <source>
        <dbReference type="Pfam" id="PF15055"/>
    </source>
</evidence>
<evidence type="ECO:0000256" key="1">
    <source>
        <dbReference type="SAM" id="Phobius"/>
    </source>
</evidence>
<dbReference type="Pfam" id="PF15055">
    <property type="entry name" value="DMAC1_Dmo2"/>
    <property type="match status" value="1"/>
</dbReference>